<feature type="compositionally biased region" description="Acidic residues" evidence="1">
    <location>
        <begin position="155"/>
        <end position="169"/>
    </location>
</feature>
<dbReference type="AlphaFoldDB" id="A0A316G2D9"/>
<feature type="compositionally biased region" description="Basic and acidic residues" evidence="1">
    <location>
        <begin position="352"/>
        <end position="366"/>
    </location>
</feature>
<dbReference type="PROSITE" id="PS51257">
    <property type="entry name" value="PROKAR_LIPOPROTEIN"/>
    <property type="match status" value="1"/>
</dbReference>
<sequence>MNGSTKILTVSYGTFSCTLEGFDDPLGTMRDIAEYFRDLAADDRYFGAEPPTPDVEMLQNIAQKEVDRRVEARMSETGVALRQVEKRAEPSAPPPAVEDAEVADQDEAPETDSRDLAARVAGRIAAEAAAERVKSVTPPAPQPAPADADRGPLAFDDEYLMSDEPEDVLAVDPDARPLGEGPAETVAEKLRRIRAVVSRNVEEAAERRPFSQPPAEETAPRDRAHTATIEAISADLSDEDGNLYDAGYEDEDPAASAEPTEDAPAEEPVAEPAPDTAEDESQDETAFVMDAPTEDDAEDRDAAPATEARDPSGWDFEDDDEDNAPEEPADEPAPAARPLRTVSQIIGNVAGRVERERAEARARLDSDETPEATDAAETPEVTTDDARADRTARSLTPEPEGDVGRLMAETDTKLNDDDVVRRRRVISQMRAAVAATKADRLVSRQVSKEVAEEQEKSRYRQDLSQVVRPSRPTADSATGHRRSSSPPLVLVSSQRVDSGLSVGHAVSLSSEQEGFAQFARTVGAKDLSELLEAAAAYTVFSEGQSSFTRPEIMKRVARVDPTIRLSREESLRSFGQLLREGTFKKLERGQFTIDNGSRFKPNDAIANGRS</sequence>
<feature type="region of interest" description="Disordered" evidence="1">
    <location>
        <begin position="437"/>
        <end position="488"/>
    </location>
</feature>
<dbReference type="OrthoDB" id="7798282at2"/>
<feature type="region of interest" description="Disordered" evidence="1">
    <location>
        <begin position="198"/>
        <end position="410"/>
    </location>
</feature>
<dbReference type="KEGG" id="salo:EF888_19055"/>
<proteinExistence type="predicted"/>
<reference evidence="2 3" key="1">
    <citation type="submission" date="2018-05" db="EMBL/GenBank/DDBJ databases">
        <title>Genomic Encyclopedia of Type Strains, Phase IV (KMG-IV): sequencing the most valuable type-strain genomes for metagenomic binning, comparative biology and taxonomic classification.</title>
        <authorList>
            <person name="Goeker M."/>
        </authorList>
    </citation>
    <scope>NUCLEOTIDE SEQUENCE [LARGE SCALE GENOMIC DNA]</scope>
    <source>
        <strain evidence="2 3">DSM 103371</strain>
    </source>
</reference>
<comment type="caution">
    <text evidence="2">The sequence shown here is derived from an EMBL/GenBank/DDBJ whole genome shotgun (WGS) entry which is preliminary data.</text>
</comment>
<organism evidence="2 3">
    <name type="scientific">Silicimonas algicola</name>
    <dbReference type="NCBI Taxonomy" id="1826607"/>
    <lineage>
        <taxon>Bacteria</taxon>
        <taxon>Pseudomonadati</taxon>
        <taxon>Pseudomonadota</taxon>
        <taxon>Alphaproteobacteria</taxon>
        <taxon>Rhodobacterales</taxon>
        <taxon>Paracoccaceae</taxon>
    </lineage>
</organism>
<accession>A0A316G2D9</accession>
<feature type="region of interest" description="Disordered" evidence="1">
    <location>
        <begin position="81"/>
        <end position="114"/>
    </location>
</feature>
<protein>
    <recommendedName>
        <fullName evidence="4">Lipoprotein</fullName>
    </recommendedName>
</protein>
<feature type="compositionally biased region" description="Basic and acidic residues" evidence="1">
    <location>
        <begin position="200"/>
        <end position="209"/>
    </location>
</feature>
<dbReference type="EMBL" id="QGGV01000012">
    <property type="protein sequence ID" value="PWK54066.1"/>
    <property type="molecule type" value="Genomic_DNA"/>
</dbReference>
<evidence type="ECO:0000313" key="3">
    <source>
        <dbReference type="Proteomes" id="UP000245390"/>
    </source>
</evidence>
<feature type="compositionally biased region" description="Acidic residues" evidence="1">
    <location>
        <begin position="98"/>
        <end position="110"/>
    </location>
</feature>
<dbReference type="RefSeq" id="WP_109760853.1">
    <property type="nucleotide sequence ID" value="NZ_CP034588.1"/>
</dbReference>
<evidence type="ECO:0000256" key="1">
    <source>
        <dbReference type="SAM" id="MobiDB-lite"/>
    </source>
</evidence>
<feature type="compositionally biased region" description="Basic and acidic residues" evidence="1">
    <location>
        <begin position="437"/>
        <end position="461"/>
    </location>
</feature>
<feature type="region of interest" description="Disordered" evidence="1">
    <location>
        <begin position="129"/>
        <end position="185"/>
    </location>
</feature>
<feature type="compositionally biased region" description="Acidic residues" evidence="1">
    <location>
        <begin position="236"/>
        <end position="269"/>
    </location>
</feature>
<evidence type="ECO:0008006" key="4">
    <source>
        <dbReference type="Google" id="ProtNLM"/>
    </source>
</evidence>
<evidence type="ECO:0000313" key="2">
    <source>
        <dbReference type="EMBL" id="PWK54066.1"/>
    </source>
</evidence>
<keyword evidence="3" id="KW-1185">Reference proteome</keyword>
<dbReference type="Proteomes" id="UP000245390">
    <property type="component" value="Unassembled WGS sequence"/>
</dbReference>
<name>A0A316G2D9_9RHOB</name>
<gene>
    <name evidence="2" type="ORF">C8D95_11254</name>
</gene>
<feature type="compositionally biased region" description="Acidic residues" evidence="1">
    <location>
        <begin position="315"/>
        <end position="330"/>
    </location>
</feature>